<comment type="similarity">
    <text evidence="1 7">Belongs to the TRAFAC class translation factor GTPase superfamily. Classic translation factor GTPase family. EF-G/EF-2 subfamily.</text>
</comment>
<dbReference type="Proteomes" id="UP000032233">
    <property type="component" value="Unassembled WGS sequence"/>
</dbReference>
<evidence type="ECO:0000256" key="7">
    <source>
        <dbReference type="HAMAP-Rule" id="MF_00054"/>
    </source>
</evidence>
<dbReference type="InParanoid" id="A0A0D2IZ98"/>
<dbReference type="PANTHER" id="PTHR43261:SF1">
    <property type="entry name" value="RIBOSOME-RELEASING FACTOR 2, MITOCHONDRIAL"/>
    <property type="match status" value="1"/>
</dbReference>
<dbReference type="CDD" id="cd16262">
    <property type="entry name" value="EFG_III"/>
    <property type="match status" value="1"/>
</dbReference>
<dbReference type="AlphaFoldDB" id="A0A0D2IZ98"/>
<dbReference type="InterPro" id="IPR004540">
    <property type="entry name" value="Transl_elong_EFG/EF2"/>
</dbReference>
<dbReference type="Gene3D" id="3.30.230.10">
    <property type="match status" value="1"/>
</dbReference>
<dbReference type="PANTHER" id="PTHR43261">
    <property type="entry name" value="TRANSLATION ELONGATION FACTOR G-RELATED"/>
    <property type="match status" value="1"/>
</dbReference>
<dbReference type="InterPro" id="IPR009000">
    <property type="entry name" value="Transl_B-barrel_sf"/>
</dbReference>
<evidence type="ECO:0000256" key="3">
    <source>
        <dbReference type="ARBA" id="ARBA00022768"/>
    </source>
</evidence>
<dbReference type="STRING" id="1429043.X474_24030"/>
<dbReference type="InterPro" id="IPR041095">
    <property type="entry name" value="EFG_II"/>
</dbReference>
<dbReference type="InterPro" id="IPR009022">
    <property type="entry name" value="EFG_III"/>
</dbReference>
<dbReference type="GO" id="GO:0003924">
    <property type="term" value="F:GTPase activity"/>
    <property type="evidence" value="ECO:0007669"/>
    <property type="project" value="InterPro"/>
</dbReference>
<dbReference type="InterPro" id="IPR027417">
    <property type="entry name" value="P-loop_NTPase"/>
</dbReference>
<dbReference type="GO" id="GO:0005525">
    <property type="term" value="F:GTP binding"/>
    <property type="evidence" value="ECO:0007669"/>
    <property type="project" value="UniProtKB-UniRule"/>
</dbReference>
<dbReference type="NCBIfam" id="NF009381">
    <property type="entry name" value="PRK12740.1-5"/>
    <property type="match status" value="1"/>
</dbReference>
<evidence type="ECO:0000256" key="2">
    <source>
        <dbReference type="ARBA" id="ARBA00022741"/>
    </source>
</evidence>
<sequence length="681" mass="74983">MAGEPRLKRTRNMGVVAHIDAGKTTFTERVLYYTKRTHKIGEVHEGTAVMDWMEEEQQRGITITSAATTCQWNNYDINLIDTPGHVDFTMEVERSLRVLDGCVMVFCAVGGVEPQSETVWHQADRYHVPKIAFINKMDRIGADFNGVLNQIREKLGANPLPLTIPWGSESDFKGVIDILTMELLSFDESDQGGTVARSEIPAEMQEEAQAARESMIETLAENDDEIMEAYLGEEEISLKNLKAAVRRACLSLKLIPVFAGSALRNKGVQPVLDGICDYLPSPLDIPSVEGVNPTNEQKELRQADKKAPLAALVFKVQMEQGRKLVFARIYSGVIESGAEVYNVTKDKTEKVARLLRMHANKRERLKEASAGDIVGLMGMKLATTGDTLALKDRPLLLDNIRSYEPVISVAVEPKTVGDQEKLESCLNRLADEDPTFRMHIDEDTGQTIIRGMGELHLDVLVQRLKREFSLTVNVGQPQVVYRETVTREVKLTESFDRDLGGDRQVGEVTLKLTPNPRGGGNTVRIDISDQDLPAEFTDVIKQSVNEGLSSGVVLGYPVVDTKVEVTGVGYTQGTTTELGMRLACSTGLRKALESAESILLEPVMKVEVVSPEEFMGEVIGDLNARGGSVESVEPKGNTQVITATVALKRMFGYSTILRSATQGRAIFSMQFSHYDASGSGK</sequence>
<evidence type="ECO:0000256" key="6">
    <source>
        <dbReference type="ARBA" id="ARBA00024731"/>
    </source>
</evidence>
<dbReference type="SMART" id="SM00889">
    <property type="entry name" value="EFG_IV"/>
    <property type="match status" value="1"/>
</dbReference>
<dbReference type="Gene3D" id="3.40.50.300">
    <property type="entry name" value="P-loop containing nucleotide triphosphate hydrolases"/>
    <property type="match status" value="1"/>
</dbReference>
<keyword evidence="4 7" id="KW-0648">Protein biosynthesis</keyword>
<dbReference type="Gene3D" id="3.30.70.870">
    <property type="entry name" value="Elongation Factor G (Translational Gtpase), domain 3"/>
    <property type="match status" value="1"/>
</dbReference>
<comment type="caution">
    <text evidence="10">The sequence shown here is derived from an EMBL/GenBank/DDBJ whole genome shotgun (WGS) entry which is preliminary data.</text>
</comment>
<feature type="binding site" evidence="7">
    <location>
        <begin position="81"/>
        <end position="85"/>
    </location>
    <ligand>
        <name>GTP</name>
        <dbReference type="ChEBI" id="CHEBI:37565"/>
    </ligand>
</feature>
<dbReference type="Pfam" id="PF03764">
    <property type="entry name" value="EFG_IV"/>
    <property type="match status" value="1"/>
</dbReference>
<dbReference type="PATRIC" id="fig|1429043.3.peg.5082"/>
<dbReference type="Pfam" id="PF00009">
    <property type="entry name" value="GTP_EFTU"/>
    <property type="match status" value="1"/>
</dbReference>
<dbReference type="CDD" id="cd03713">
    <property type="entry name" value="EFG_mtEFG_C"/>
    <property type="match status" value="1"/>
</dbReference>
<organism evidence="10 11">
    <name type="scientific">Dethiosulfatarculus sandiegensis</name>
    <dbReference type="NCBI Taxonomy" id="1429043"/>
    <lineage>
        <taxon>Bacteria</taxon>
        <taxon>Pseudomonadati</taxon>
        <taxon>Thermodesulfobacteriota</taxon>
        <taxon>Desulfarculia</taxon>
        <taxon>Desulfarculales</taxon>
        <taxon>Desulfarculaceae</taxon>
        <taxon>Dethiosulfatarculus</taxon>
    </lineage>
</organism>
<dbReference type="SUPFAM" id="SSF52540">
    <property type="entry name" value="P-loop containing nucleoside triphosphate hydrolases"/>
    <property type="match status" value="1"/>
</dbReference>
<dbReference type="CDD" id="cd01680">
    <property type="entry name" value="EFG_like_IV"/>
    <property type="match status" value="1"/>
</dbReference>
<evidence type="ECO:0000259" key="9">
    <source>
        <dbReference type="PROSITE" id="PS51722"/>
    </source>
</evidence>
<dbReference type="SMART" id="SM00838">
    <property type="entry name" value="EFG_C"/>
    <property type="match status" value="1"/>
</dbReference>
<evidence type="ECO:0000256" key="4">
    <source>
        <dbReference type="ARBA" id="ARBA00022917"/>
    </source>
</evidence>
<dbReference type="CDD" id="cd01886">
    <property type="entry name" value="EF-G"/>
    <property type="match status" value="1"/>
</dbReference>
<dbReference type="SUPFAM" id="SSF54980">
    <property type="entry name" value="EF-G C-terminal domain-like"/>
    <property type="match status" value="2"/>
</dbReference>
<dbReference type="HAMAP" id="MF_00054_B">
    <property type="entry name" value="EF_G_EF_2_B"/>
    <property type="match status" value="1"/>
</dbReference>
<dbReference type="InterPro" id="IPR014721">
    <property type="entry name" value="Ribsml_uS5_D2-typ_fold_subgr"/>
</dbReference>
<dbReference type="RefSeq" id="WP_044351937.1">
    <property type="nucleotide sequence ID" value="NZ_AZAC01000056.1"/>
</dbReference>
<evidence type="ECO:0000256" key="1">
    <source>
        <dbReference type="ARBA" id="ARBA00005870"/>
    </source>
</evidence>
<dbReference type="Pfam" id="PF14492">
    <property type="entry name" value="EFG_III"/>
    <property type="match status" value="1"/>
</dbReference>
<accession>A0A0D2IZ98</accession>
<dbReference type="EMBL" id="AZAC01000056">
    <property type="protein sequence ID" value="KIX11359.1"/>
    <property type="molecule type" value="Genomic_DNA"/>
</dbReference>
<keyword evidence="3 7" id="KW-0251">Elongation factor</keyword>
<feature type="domain" description="Tr-type G" evidence="9">
    <location>
        <begin position="8"/>
        <end position="283"/>
    </location>
</feature>
<keyword evidence="7" id="KW-0963">Cytoplasm</keyword>
<dbReference type="GO" id="GO:0032790">
    <property type="term" value="P:ribosome disassembly"/>
    <property type="evidence" value="ECO:0007669"/>
    <property type="project" value="TreeGrafter"/>
</dbReference>
<dbReference type="GO" id="GO:0003746">
    <property type="term" value="F:translation elongation factor activity"/>
    <property type="evidence" value="ECO:0007669"/>
    <property type="project" value="UniProtKB-UniRule"/>
</dbReference>
<dbReference type="InterPro" id="IPR020568">
    <property type="entry name" value="Ribosomal_Su5_D2-typ_SF"/>
</dbReference>
<dbReference type="PROSITE" id="PS00301">
    <property type="entry name" value="G_TR_1"/>
    <property type="match status" value="1"/>
</dbReference>
<dbReference type="InterPro" id="IPR000640">
    <property type="entry name" value="EFG_V-like"/>
</dbReference>
<gene>
    <name evidence="7 10" type="primary">fusA</name>
    <name evidence="10" type="ORF">X474_24030</name>
</gene>
<dbReference type="FunFam" id="3.30.70.240:FF:000001">
    <property type="entry name" value="Elongation factor G"/>
    <property type="match status" value="1"/>
</dbReference>
<dbReference type="OrthoDB" id="9760518at2"/>
<dbReference type="NCBIfam" id="TIGR00484">
    <property type="entry name" value="EF-G"/>
    <property type="match status" value="1"/>
</dbReference>
<reference evidence="10 11" key="1">
    <citation type="submission" date="2013-11" db="EMBL/GenBank/DDBJ databases">
        <title>Metagenomic analysis of a methanogenic consortium involved in long chain n-alkane degradation.</title>
        <authorList>
            <person name="Davidova I.A."/>
            <person name="Callaghan A.V."/>
            <person name="Wawrik B."/>
            <person name="Pruitt S."/>
            <person name="Marks C."/>
            <person name="Duncan K.E."/>
            <person name="Suflita J.M."/>
        </authorList>
    </citation>
    <scope>NUCLEOTIDE SEQUENCE [LARGE SCALE GENOMIC DNA]</scope>
    <source>
        <strain evidence="10 11">SPR</strain>
    </source>
</reference>
<dbReference type="PRINTS" id="PR00315">
    <property type="entry name" value="ELONGATNFCT"/>
</dbReference>
<keyword evidence="11" id="KW-1185">Reference proteome</keyword>
<proteinExistence type="inferred from homology"/>
<dbReference type="Gene3D" id="3.30.70.240">
    <property type="match status" value="1"/>
</dbReference>
<name>A0A0D2IZ98_9BACT</name>
<evidence type="ECO:0000256" key="8">
    <source>
        <dbReference type="NCBIfam" id="TIGR00484"/>
    </source>
</evidence>
<dbReference type="CDD" id="cd04088">
    <property type="entry name" value="EFG_mtEFG_II"/>
    <property type="match status" value="1"/>
</dbReference>
<feature type="binding site" evidence="7">
    <location>
        <begin position="135"/>
        <end position="138"/>
    </location>
    <ligand>
        <name>GTP</name>
        <dbReference type="ChEBI" id="CHEBI:37565"/>
    </ligand>
</feature>
<feature type="binding site" evidence="7">
    <location>
        <begin position="17"/>
        <end position="24"/>
    </location>
    <ligand>
        <name>GTP</name>
        <dbReference type="ChEBI" id="CHEBI:37565"/>
    </ligand>
</feature>
<dbReference type="NCBIfam" id="TIGR00231">
    <property type="entry name" value="small_GTP"/>
    <property type="match status" value="1"/>
</dbReference>
<evidence type="ECO:0000256" key="5">
    <source>
        <dbReference type="ARBA" id="ARBA00023134"/>
    </source>
</evidence>
<evidence type="ECO:0000313" key="11">
    <source>
        <dbReference type="Proteomes" id="UP000032233"/>
    </source>
</evidence>
<comment type="function">
    <text evidence="6 7">Catalyzes the GTP-dependent ribosomal translocation step during translation elongation. During this step, the ribosome changes from the pre-translocational (PRE) to the post-translocational (POST) state as the newly formed A-site-bound peptidyl-tRNA and P-site-bound deacylated tRNA move to the P and E sites, respectively. Catalyzes the coordinated movement of the two tRNA molecules, the mRNA and conformational changes in the ribosome.</text>
</comment>
<dbReference type="PROSITE" id="PS51722">
    <property type="entry name" value="G_TR_2"/>
    <property type="match status" value="1"/>
</dbReference>
<dbReference type="Pfam" id="PF00679">
    <property type="entry name" value="EFG_C"/>
    <property type="match status" value="1"/>
</dbReference>
<dbReference type="Pfam" id="PF22042">
    <property type="entry name" value="EF-G_D2"/>
    <property type="match status" value="1"/>
</dbReference>
<dbReference type="InterPro" id="IPR053905">
    <property type="entry name" value="EF-G-like_DII"/>
</dbReference>
<dbReference type="InterPro" id="IPR005225">
    <property type="entry name" value="Small_GTP-bd"/>
</dbReference>
<dbReference type="GO" id="GO:0005737">
    <property type="term" value="C:cytoplasm"/>
    <property type="evidence" value="ECO:0007669"/>
    <property type="project" value="UniProtKB-SubCell"/>
</dbReference>
<keyword evidence="2 7" id="KW-0547">Nucleotide-binding</keyword>
<dbReference type="SUPFAM" id="SSF54211">
    <property type="entry name" value="Ribosomal protein S5 domain 2-like"/>
    <property type="match status" value="1"/>
</dbReference>
<evidence type="ECO:0000313" key="10">
    <source>
        <dbReference type="EMBL" id="KIX11359.1"/>
    </source>
</evidence>
<dbReference type="InterPro" id="IPR035649">
    <property type="entry name" value="EFG_V"/>
</dbReference>
<keyword evidence="5 7" id="KW-0342">GTP-binding</keyword>
<dbReference type="FunFam" id="3.30.70.870:FF:000001">
    <property type="entry name" value="Elongation factor G"/>
    <property type="match status" value="1"/>
</dbReference>
<dbReference type="InterPro" id="IPR005517">
    <property type="entry name" value="Transl_elong_EFG/EF2_IV"/>
</dbReference>
<comment type="subcellular location">
    <subcellularLocation>
        <location evidence="7">Cytoplasm</location>
    </subcellularLocation>
</comment>
<protein>
    <recommendedName>
        <fullName evidence="7 8">Elongation factor G</fullName>
        <shortName evidence="7">EF-G</shortName>
    </recommendedName>
</protein>
<dbReference type="FunFam" id="3.40.50.300:FF:000029">
    <property type="entry name" value="Elongation factor G"/>
    <property type="match status" value="1"/>
</dbReference>
<dbReference type="SUPFAM" id="SSF50447">
    <property type="entry name" value="Translation proteins"/>
    <property type="match status" value="1"/>
</dbReference>
<dbReference type="InterPro" id="IPR031157">
    <property type="entry name" value="G_TR_CS"/>
</dbReference>
<dbReference type="InterPro" id="IPR035647">
    <property type="entry name" value="EFG_III/V"/>
</dbReference>
<dbReference type="Gene3D" id="2.40.30.10">
    <property type="entry name" value="Translation factors"/>
    <property type="match status" value="1"/>
</dbReference>
<dbReference type="InterPro" id="IPR000795">
    <property type="entry name" value="T_Tr_GTP-bd_dom"/>
</dbReference>